<accession>A0A1D3THK1</accession>
<dbReference type="AlphaFoldDB" id="A0A1D3THK1"/>
<dbReference type="GO" id="GO:0003676">
    <property type="term" value="F:nucleic acid binding"/>
    <property type="evidence" value="ECO:0007669"/>
    <property type="project" value="InterPro"/>
</dbReference>
<reference evidence="3 4" key="1">
    <citation type="submission" date="2016-06" db="EMBL/GenBank/DDBJ databases">
        <authorList>
            <consortium name="Pathogen Informatics"/>
        </authorList>
    </citation>
    <scope>NUCLEOTIDE SEQUENCE [LARGE SCALE GENOMIC DNA]</scope>
    <source>
        <strain evidence="3">PocGH01</strain>
    </source>
</reference>
<name>A0A1D3THK1_PLAOA</name>
<dbReference type="GO" id="GO:0005730">
    <property type="term" value="C:nucleolus"/>
    <property type="evidence" value="ECO:0007669"/>
    <property type="project" value="TreeGrafter"/>
</dbReference>
<dbReference type="VEuPathDB" id="PlasmoDB:PocGH01_09016600"/>
<dbReference type="PANTHER" id="PTHR23149:SF9">
    <property type="entry name" value="G PATCH DOMAIN-CONTAINING PROTEIN 4"/>
    <property type="match status" value="1"/>
</dbReference>
<keyword evidence="4" id="KW-1185">Reference proteome</keyword>
<dbReference type="InterPro" id="IPR000467">
    <property type="entry name" value="G_patch_dom"/>
</dbReference>
<gene>
    <name evidence="3" type="primary">PocGH01_09016600</name>
    <name evidence="3" type="ORF">POCGH01_09016600</name>
</gene>
<dbReference type="InterPro" id="IPR050656">
    <property type="entry name" value="PINX1"/>
</dbReference>
<protein>
    <recommendedName>
        <fullName evidence="2">G-patch domain-containing protein</fullName>
    </recommendedName>
</protein>
<sequence>MSKKHYEKLLCDIQNQSKPVESKFGSYILQKFGWEKGKGLGKYENGDVNIMKIKKYGEYGLGYNEKQEKNLEGMWWEDMYNQCAKKISQSSKKDYPGGSPKNVENDLSASNEKQLAETDKVKGKKVKKKETDSNIKYSIFVKKGSCVRNTSCQKPSTSESHDEKDIQRTNNEKGKVRVKKKKYAKRTLMDILKMQMTTSIKGKQLRDRLVHGAIRKMAPQKKGKKRRKKGKRKVMIPGRMRKTYSVLGLAESKRKRKEWNKHKITAFQCNKAML</sequence>
<organism evidence="3 4">
    <name type="scientific">Plasmodium ovale</name>
    <name type="common">malaria parasite P. ovale</name>
    <dbReference type="NCBI Taxonomy" id="36330"/>
    <lineage>
        <taxon>Eukaryota</taxon>
        <taxon>Sar</taxon>
        <taxon>Alveolata</taxon>
        <taxon>Apicomplexa</taxon>
        <taxon>Aconoidasida</taxon>
        <taxon>Haemosporida</taxon>
        <taxon>Plasmodiidae</taxon>
        <taxon>Plasmodium</taxon>
        <taxon>Plasmodium (Plasmodium)</taxon>
    </lineage>
</organism>
<feature type="compositionally biased region" description="Polar residues" evidence="1">
    <location>
        <begin position="148"/>
        <end position="158"/>
    </location>
</feature>
<dbReference type="Proteomes" id="UP000242942">
    <property type="component" value="Chromosome 9"/>
</dbReference>
<feature type="region of interest" description="Disordered" evidence="1">
    <location>
        <begin position="148"/>
        <end position="177"/>
    </location>
</feature>
<proteinExistence type="predicted"/>
<dbReference type="EMBL" id="LT594590">
    <property type="protein sequence ID" value="SCP04431.1"/>
    <property type="molecule type" value="Genomic_DNA"/>
</dbReference>
<evidence type="ECO:0000259" key="2">
    <source>
        <dbReference type="PROSITE" id="PS50174"/>
    </source>
</evidence>
<feature type="region of interest" description="Disordered" evidence="1">
    <location>
        <begin position="89"/>
        <end position="128"/>
    </location>
</feature>
<dbReference type="PROSITE" id="PS50174">
    <property type="entry name" value="G_PATCH"/>
    <property type="match status" value="1"/>
</dbReference>
<dbReference type="OrthoDB" id="10019757at2759"/>
<evidence type="ECO:0000256" key="1">
    <source>
        <dbReference type="SAM" id="MobiDB-lite"/>
    </source>
</evidence>
<feature type="domain" description="G-patch" evidence="2">
    <location>
        <begin position="21"/>
        <end position="68"/>
    </location>
</feature>
<evidence type="ECO:0000313" key="3">
    <source>
        <dbReference type="EMBL" id="SCP04431.1"/>
    </source>
</evidence>
<dbReference type="Pfam" id="PF01585">
    <property type="entry name" value="G-patch"/>
    <property type="match status" value="1"/>
</dbReference>
<evidence type="ECO:0000313" key="4">
    <source>
        <dbReference type="Proteomes" id="UP000242942"/>
    </source>
</evidence>
<dbReference type="PANTHER" id="PTHR23149">
    <property type="entry name" value="G PATCH DOMAIN CONTAINING PROTEIN"/>
    <property type="match status" value="1"/>
</dbReference>
<dbReference type="VEuPathDB" id="PlasmoDB:POWCR01_090012000"/>
<feature type="compositionally biased region" description="Basic and acidic residues" evidence="1">
    <location>
        <begin position="159"/>
        <end position="175"/>
    </location>
</feature>